<evidence type="ECO:0000313" key="3">
    <source>
        <dbReference type="Proteomes" id="UP000214610"/>
    </source>
</evidence>
<protein>
    <recommendedName>
        <fullName evidence="4">YitT family protein</fullName>
    </recommendedName>
</protein>
<dbReference type="PANTHER" id="PTHR40078">
    <property type="entry name" value="INTEGRAL MEMBRANE PROTEIN-RELATED"/>
    <property type="match status" value="1"/>
</dbReference>
<sequence>MSVPYVISLYIPFTFGSCVAAEQIILLVLQKIILKSDFEMRALLQLPTAILFGVFCDVALSLYSSISFSEYYQRFFSLCLGICILAVGLSFQFIANISVAAPDGFMLALAHRFKSSYSRVKVSVDWLFVAVSVGISFMFFKELHGVREGTLISALSVGTAVGIARPWVHKYLTRWMAAYSSGEGELRETNEG</sequence>
<dbReference type="GeneID" id="78361979"/>
<reference evidence="3" key="1">
    <citation type="submission" date="2017-05" db="EMBL/GenBank/DDBJ databases">
        <title>Improved OligoMM genomes.</title>
        <authorList>
            <person name="Garzetti D."/>
        </authorList>
    </citation>
    <scope>NUCLEOTIDE SEQUENCE [LARGE SCALE GENOMIC DNA]</scope>
    <source>
        <strain evidence="3">YL45</strain>
    </source>
</reference>
<organism evidence="2 3">
    <name type="scientific">Turicimonas muris</name>
    <dbReference type="NCBI Taxonomy" id="1796652"/>
    <lineage>
        <taxon>Bacteria</taxon>
        <taxon>Pseudomonadati</taxon>
        <taxon>Pseudomonadota</taxon>
        <taxon>Betaproteobacteria</taxon>
        <taxon>Burkholderiales</taxon>
        <taxon>Sutterellaceae</taxon>
        <taxon>Turicimonas</taxon>
    </lineage>
</organism>
<evidence type="ECO:0000256" key="1">
    <source>
        <dbReference type="SAM" id="Phobius"/>
    </source>
</evidence>
<comment type="caution">
    <text evidence="2">The sequence shown here is derived from an EMBL/GenBank/DDBJ whole genome shotgun (WGS) entry which is preliminary data.</text>
</comment>
<dbReference type="PANTHER" id="PTHR40078:SF1">
    <property type="entry name" value="INTEGRAL MEMBRANE PROTEIN"/>
    <property type="match status" value="1"/>
</dbReference>
<name>A0A227KGV9_9BURK</name>
<dbReference type="AlphaFoldDB" id="A0A227KGV9"/>
<feature type="transmembrane region" description="Helical" evidence="1">
    <location>
        <begin position="75"/>
        <end position="101"/>
    </location>
</feature>
<feature type="transmembrane region" description="Helical" evidence="1">
    <location>
        <begin position="122"/>
        <end position="139"/>
    </location>
</feature>
<keyword evidence="3" id="KW-1185">Reference proteome</keyword>
<dbReference type="Pfam" id="PF19700">
    <property type="entry name" value="DUF6198"/>
    <property type="match status" value="1"/>
</dbReference>
<evidence type="ECO:0000313" key="2">
    <source>
        <dbReference type="EMBL" id="OXE45999.1"/>
    </source>
</evidence>
<keyword evidence="1" id="KW-0472">Membrane</keyword>
<dbReference type="Proteomes" id="UP000214610">
    <property type="component" value="Unassembled WGS sequence"/>
</dbReference>
<dbReference type="InterPro" id="IPR038750">
    <property type="entry name" value="YczE/YyaS-like"/>
</dbReference>
<accession>A0A227KGV9</accession>
<gene>
    <name evidence="2" type="ORF">ADH67_09760</name>
</gene>
<keyword evidence="1" id="KW-1133">Transmembrane helix</keyword>
<keyword evidence="1" id="KW-0812">Transmembrane</keyword>
<feature type="transmembrane region" description="Helical" evidence="1">
    <location>
        <begin position="6"/>
        <end position="30"/>
    </location>
</feature>
<proteinExistence type="predicted"/>
<feature type="transmembrane region" description="Helical" evidence="1">
    <location>
        <begin position="42"/>
        <end position="63"/>
    </location>
</feature>
<dbReference type="RefSeq" id="WP_066593962.1">
    <property type="nucleotide sequence ID" value="NZ_CP065313.1"/>
</dbReference>
<evidence type="ECO:0008006" key="4">
    <source>
        <dbReference type="Google" id="ProtNLM"/>
    </source>
</evidence>
<dbReference type="EMBL" id="NHMP01000006">
    <property type="protein sequence ID" value="OXE45999.1"/>
    <property type="molecule type" value="Genomic_DNA"/>
</dbReference>